<dbReference type="PANTHER" id="PTHR10174">
    <property type="entry name" value="ALPHA-TOCOPHEROL TRANSFER PROTEIN-RELATED"/>
    <property type="match status" value="1"/>
</dbReference>
<evidence type="ECO:0000313" key="3">
    <source>
        <dbReference type="EMBL" id="KAL0266540.1"/>
    </source>
</evidence>
<dbReference type="InterPro" id="IPR036865">
    <property type="entry name" value="CRAL-TRIO_dom_sf"/>
</dbReference>
<evidence type="ECO:0000256" key="1">
    <source>
        <dbReference type="SAM" id="MobiDB-lite"/>
    </source>
</evidence>
<dbReference type="SUPFAM" id="SSF46938">
    <property type="entry name" value="CRAL/TRIO N-terminal domain"/>
    <property type="match status" value="1"/>
</dbReference>
<comment type="caution">
    <text evidence="3">The sequence shown here is derived from an EMBL/GenBank/DDBJ whole genome shotgun (WGS) entry which is preliminary data.</text>
</comment>
<dbReference type="EMBL" id="JARGDH010000005">
    <property type="protein sequence ID" value="KAL0266540.1"/>
    <property type="molecule type" value="Genomic_DNA"/>
</dbReference>
<dbReference type="InterPro" id="IPR036273">
    <property type="entry name" value="CRAL/TRIO_N_dom_sf"/>
</dbReference>
<feature type="region of interest" description="Disordered" evidence="1">
    <location>
        <begin position="258"/>
        <end position="297"/>
    </location>
</feature>
<dbReference type="InterPro" id="IPR001251">
    <property type="entry name" value="CRAL-TRIO_dom"/>
</dbReference>
<dbReference type="AlphaFoldDB" id="A0AAW2H9U2"/>
<sequence length="333" mass="36998">MAPRSGSHPFMYGCGEIPKEVSENIRALRAWIEKQPALPNLTDEHLYMFLHSNYNDLQKTQTTVGTYFAVRSATPEMFIKRSPVDPDIQSVLDMLYLVPLPKTTPEGYRVLMYKLRDTEPSKFNHANIAKTMILFSDICTAEHGICPGYIIIGDPRGFSASHLTKINLGVLRIFMKYMQEAKPVRMKGIHIVHSAKIMEKLVAVARPFMKTELTKILHIHSGSDLTNLYKSVPRDILPEEYGGKEESLEVLHGKVGKPISPAENAGGRRRGGEVDRRNGGVDASGKGPFGERNGAVERASLEKTGTIAINRESAISAYFFPGISPPGNRLFIC</sequence>
<organism evidence="3">
    <name type="scientific">Menopon gallinae</name>
    <name type="common">poultry shaft louse</name>
    <dbReference type="NCBI Taxonomy" id="328185"/>
    <lineage>
        <taxon>Eukaryota</taxon>
        <taxon>Metazoa</taxon>
        <taxon>Ecdysozoa</taxon>
        <taxon>Arthropoda</taxon>
        <taxon>Hexapoda</taxon>
        <taxon>Insecta</taxon>
        <taxon>Pterygota</taxon>
        <taxon>Neoptera</taxon>
        <taxon>Paraneoptera</taxon>
        <taxon>Psocodea</taxon>
        <taxon>Troctomorpha</taxon>
        <taxon>Phthiraptera</taxon>
        <taxon>Amblycera</taxon>
        <taxon>Menoponidae</taxon>
        <taxon>Menopon</taxon>
    </lineage>
</organism>
<dbReference type="SUPFAM" id="SSF52087">
    <property type="entry name" value="CRAL/TRIO domain"/>
    <property type="match status" value="1"/>
</dbReference>
<dbReference type="GO" id="GO:1902936">
    <property type="term" value="F:phosphatidylinositol bisphosphate binding"/>
    <property type="evidence" value="ECO:0007669"/>
    <property type="project" value="TreeGrafter"/>
</dbReference>
<evidence type="ECO:0000259" key="2">
    <source>
        <dbReference type="PROSITE" id="PS50191"/>
    </source>
</evidence>
<dbReference type="CDD" id="cd00170">
    <property type="entry name" value="SEC14"/>
    <property type="match status" value="1"/>
</dbReference>
<dbReference type="Gene3D" id="3.40.525.10">
    <property type="entry name" value="CRAL-TRIO lipid binding domain"/>
    <property type="match status" value="1"/>
</dbReference>
<reference evidence="3" key="1">
    <citation type="journal article" date="2024" name="Gigascience">
        <title>Chromosome-level genome of the poultry shaft louse Menopon gallinae provides insight into the host-switching and adaptive evolution of parasitic lice.</title>
        <authorList>
            <person name="Xu Y."/>
            <person name="Ma L."/>
            <person name="Liu S."/>
            <person name="Liang Y."/>
            <person name="Liu Q."/>
            <person name="He Z."/>
            <person name="Tian L."/>
            <person name="Duan Y."/>
            <person name="Cai W."/>
            <person name="Li H."/>
            <person name="Song F."/>
        </authorList>
    </citation>
    <scope>NUCLEOTIDE SEQUENCE</scope>
    <source>
        <strain evidence="3">Cailab_2023a</strain>
    </source>
</reference>
<dbReference type="Gene3D" id="1.20.5.1200">
    <property type="entry name" value="Alpha-tocopherol transfer"/>
    <property type="match status" value="1"/>
</dbReference>
<dbReference type="PROSITE" id="PS50191">
    <property type="entry name" value="CRAL_TRIO"/>
    <property type="match status" value="1"/>
</dbReference>
<accession>A0AAW2H9U2</accession>
<dbReference type="PANTHER" id="PTHR10174:SF213">
    <property type="entry name" value="CRAL-TRIO DOMAIN-CONTAINING PROTEIN"/>
    <property type="match status" value="1"/>
</dbReference>
<gene>
    <name evidence="3" type="ORF">PYX00_009050</name>
</gene>
<feature type="compositionally biased region" description="Basic and acidic residues" evidence="1">
    <location>
        <begin position="270"/>
        <end position="279"/>
    </location>
</feature>
<protein>
    <recommendedName>
        <fullName evidence="2">CRAL-TRIO domain-containing protein</fullName>
    </recommendedName>
</protein>
<dbReference type="Pfam" id="PF00650">
    <property type="entry name" value="CRAL_TRIO"/>
    <property type="match status" value="1"/>
</dbReference>
<feature type="domain" description="CRAL-TRIO" evidence="2">
    <location>
        <begin position="85"/>
        <end position="249"/>
    </location>
</feature>
<dbReference type="GO" id="GO:0016020">
    <property type="term" value="C:membrane"/>
    <property type="evidence" value="ECO:0007669"/>
    <property type="project" value="TreeGrafter"/>
</dbReference>
<dbReference type="SMART" id="SM00516">
    <property type="entry name" value="SEC14"/>
    <property type="match status" value="1"/>
</dbReference>
<dbReference type="PRINTS" id="PR00180">
    <property type="entry name" value="CRETINALDHBP"/>
</dbReference>
<proteinExistence type="predicted"/>
<name>A0AAW2H9U2_9NEOP</name>